<dbReference type="EMBL" id="DAAOAW010000002">
    <property type="protein sequence ID" value="HAD2264424.1"/>
    <property type="molecule type" value="Genomic_DNA"/>
</dbReference>
<dbReference type="InterPro" id="IPR001623">
    <property type="entry name" value="DnaJ_domain"/>
</dbReference>
<gene>
    <name evidence="3" type="ORF">G1G72_03660</name>
</gene>
<reference evidence="3" key="1">
    <citation type="journal article" date="2018" name="Genome Biol.">
        <title>SKESA: strategic k-mer extension for scrupulous assemblies.</title>
        <authorList>
            <person name="Souvorov A."/>
            <person name="Agarwala R."/>
            <person name="Lipman D.J."/>
        </authorList>
    </citation>
    <scope>NUCLEOTIDE SEQUENCE</scope>
    <source>
        <strain evidence="3">Salmonella enterica subsp. enterica</strain>
    </source>
</reference>
<name>A0A711JQT6_SALET</name>
<dbReference type="AlphaFoldDB" id="A0A711JQT6"/>
<organism evidence="3">
    <name type="scientific">Salmonella enterica I</name>
    <dbReference type="NCBI Taxonomy" id="59201"/>
    <lineage>
        <taxon>Bacteria</taxon>
        <taxon>Pseudomonadati</taxon>
        <taxon>Pseudomonadota</taxon>
        <taxon>Gammaproteobacteria</taxon>
        <taxon>Enterobacterales</taxon>
        <taxon>Enterobacteriaceae</taxon>
        <taxon>Salmonella</taxon>
    </lineage>
</organism>
<accession>A0A711JQT6</accession>
<dbReference type="InterPro" id="IPR036869">
    <property type="entry name" value="J_dom_sf"/>
</dbReference>
<dbReference type="PROSITE" id="PS50076">
    <property type="entry name" value="DNAJ_2"/>
    <property type="match status" value="1"/>
</dbReference>
<sequence length="497" mass="57093">MKTCWQVLGIEATTDTDAIRQAYLALLPSFHPETDPQGFKQLREAYENALQGTTSPAITVVDEDPDTPWVNYLREIFGDLLADGERRFQPQAWQEFIQQINKLSISQVEKSRWWLCAIAMKTFPISYSCLKLLSDRLAWEQGSDNRDVDAEEVEDLLFEIRRGDLFDYSLLLHLPVAVQNQTIAFYDALDNTFFEHPLYFAQLMAQHGPWIIPDNLRFQRRLLRWFSTLHWGIAELLPVALAWQEAEPDNATPGYYYLAQRVFCGEGDSLLPELYAQWWAHPSTQLDDLLLRWCRQHRPDFFPLLVMAVEGREQVDINAEQLLYIPGSSARSCLLWADILHSGRLSPLGRSFVDSLFYKRKAMAWANSRLSTQGEPETPLLDLYRTAEQVVLEAFPKEKPFFRLLIRLEEGQSCPLEALITQALSSKIAMKPGDIRDKKELAEELRLAAEKEETKLSSEAKTEAPRQAESGGVMKIMKIVGLIALIVCALNRFFHFF</sequence>
<dbReference type="SUPFAM" id="SSF46565">
    <property type="entry name" value="Chaperone J-domain"/>
    <property type="match status" value="1"/>
</dbReference>
<proteinExistence type="predicted"/>
<dbReference type="SMART" id="SM00271">
    <property type="entry name" value="DnaJ"/>
    <property type="match status" value="1"/>
</dbReference>
<dbReference type="Gene3D" id="1.10.287.110">
    <property type="entry name" value="DnaJ domain"/>
    <property type="match status" value="1"/>
</dbReference>
<keyword evidence="1" id="KW-0143">Chaperone</keyword>
<dbReference type="CDD" id="cd06257">
    <property type="entry name" value="DnaJ"/>
    <property type="match status" value="1"/>
</dbReference>
<evidence type="ECO:0000256" key="1">
    <source>
        <dbReference type="ARBA" id="ARBA00023186"/>
    </source>
</evidence>
<protein>
    <submittedName>
        <fullName evidence="3">J domain-containing protein</fullName>
    </submittedName>
</protein>
<evidence type="ECO:0000313" key="3">
    <source>
        <dbReference type="EMBL" id="HAD2264424.1"/>
    </source>
</evidence>
<reference evidence="3" key="2">
    <citation type="submission" date="2019-01" db="EMBL/GenBank/DDBJ databases">
        <authorList>
            <consortium name="NCBI Pathogen Detection Project"/>
        </authorList>
    </citation>
    <scope>NUCLEOTIDE SEQUENCE</scope>
    <source>
        <strain evidence="3">Salmonella enterica subsp. enterica</strain>
    </source>
</reference>
<feature type="domain" description="J" evidence="2">
    <location>
        <begin position="3"/>
        <end position="54"/>
    </location>
</feature>
<comment type="caution">
    <text evidence="3">The sequence shown here is derived from an EMBL/GenBank/DDBJ whole genome shotgun (WGS) entry which is preliminary data.</text>
</comment>
<evidence type="ECO:0000259" key="2">
    <source>
        <dbReference type="PROSITE" id="PS50076"/>
    </source>
</evidence>